<proteinExistence type="predicted"/>
<dbReference type="EMBL" id="JAIWYP010000002">
    <property type="protein sequence ID" value="KAH3868569.1"/>
    <property type="molecule type" value="Genomic_DNA"/>
</dbReference>
<evidence type="ECO:0000313" key="4">
    <source>
        <dbReference type="Proteomes" id="UP000828390"/>
    </source>
</evidence>
<dbReference type="Gene3D" id="3.40.50.150">
    <property type="entry name" value="Vaccinia Virus protein VP39"/>
    <property type="match status" value="1"/>
</dbReference>
<dbReference type="OrthoDB" id="411251at2759"/>
<dbReference type="InterPro" id="IPR029063">
    <property type="entry name" value="SAM-dependent_MTases_sf"/>
</dbReference>
<evidence type="ECO:0000256" key="1">
    <source>
        <dbReference type="SAM" id="SignalP"/>
    </source>
</evidence>
<keyword evidence="1" id="KW-0732">Signal</keyword>
<accession>A0A9D4M3A8</accession>
<reference evidence="3" key="2">
    <citation type="submission" date="2020-11" db="EMBL/GenBank/DDBJ databases">
        <authorList>
            <person name="McCartney M.A."/>
            <person name="Auch B."/>
            <person name="Kono T."/>
            <person name="Mallez S."/>
            <person name="Becker A."/>
            <person name="Gohl D.M."/>
            <person name="Silverstein K.A.T."/>
            <person name="Koren S."/>
            <person name="Bechman K.B."/>
            <person name="Herman A."/>
            <person name="Abrahante J.E."/>
            <person name="Garbe J."/>
        </authorList>
    </citation>
    <scope>NUCLEOTIDE SEQUENCE</scope>
    <source>
        <strain evidence="3">Duluth1</strain>
        <tissue evidence="3">Whole animal</tissue>
    </source>
</reference>
<feature type="signal peptide" evidence="1">
    <location>
        <begin position="1"/>
        <end position="28"/>
    </location>
</feature>
<gene>
    <name evidence="3" type="ORF">DPMN_031718</name>
</gene>
<name>A0A9D4M3A8_DREPO</name>
<dbReference type="AlphaFoldDB" id="A0A9D4M3A8"/>
<keyword evidence="4" id="KW-1185">Reference proteome</keyword>
<protein>
    <recommendedName>
        <fullName evidence="2">Methyltransferase FkbM domain-containing protein</fullName>
    </recommendedName>
</protein>
<feature type="domain" description="Methyltransferase FkbM" evidence="2">
    <location>
        <begin position="135"/>
        <end position="296"/>
    </location>
</feature>
<feature type="chain" id="PRO_5039439721" description="Methyltransferase FkbM domain-containing protein" evidence="1">
    <location>
        <begin position="29"/>
        <end position="324"/>
    </location>
</feature>
<organism evidence="3 4">
    <name type="scientific">Dreissena polymorpha</name>
    <name type="common">Zebra mussel</name>
    <name type="synonym">Mytilus polymorpha</name>
    <dbReference type="NCBI Taxonomy" id="45954"/>
    <lineage>
        <taxon>Eukaryota</taxon>
        <taxon>Metazoa</taxon>
        <taxon>Spiralia</taxon>
        <taxon>Lophotrochozoa</taxon>
        <taxon>Mollusca</taxon>
        <taxon>Bivalvia</taxon>
        <taxon>Autobranchia</taxon>
        <taxon>Heteroconchia</taxon>
        <taxon>Euheterodonta</taxon>
        <taxon>Imparidentia</taxon>
        <taxon>Neoheterodontei</taxon>
        <taxon>Myida</taxon>
        <taxon>Dreissenoidea</taxon>
        <taxon>Dreissenidae</taxon>
        <taxon>Dreissena</taxon>
    </lineage>
</organism>
<dbReference type="PANTHER" id="PTHR34203:SF15">
    <property type="entry name" value="SLL1173 PROTEIN"/>
    <property type="match status" value="1"/>
</dbReference>
<reference evidence="3" key="1">
    <citation type="journal article" date="2019" name="bioRxiv">
        <title>The Genome of the Zebra Mussel, Dreissena polymorpha: A Resource for Invasive Species Research.</title>
        <authorList>
            <person name="McCartney M.A."/>
            <person name="Auch B."/>
            <person name="Kono T."/>
            <person name="Mallez S."/>
            <person name="Zhang Y."/>
            <person name="Obille A."/>
            <person name="Becker A."/>
            <person name="Abrahante J.E."/>
            <person name="Garbe J."/>
            <person name="Badalamenti J.P."/>
            <person name="Herman A."/>
            <person name="Mangelson H."/>
            <person name="Liachko I."/>
            <person name="Sullivan S."/>
            <person name="Sone E.D."/>
            <person name="Koren S."/>
            <person name="Silverstein K.A.T."/>
            <person name="Beckman K.B."/>
            <person name="Gohl D.M."/>
        </authorList>
    </citation>
    <scope>NUCLEOTIDE SEQUENCE</scope>
    <source>
        <strain evidence="3">Duluth1</strain>
        <tissue evidence="3">Whole animal</tissue>
    </source>
</reference>
<dbReference type="Proteomes" id="UP000828390">
    <property type="component" value="Unassembled WGS sequence"/>
</dbReference>
<dbReference type="NCBIfam" id="TIGR01444">
    <property type="entry name" value="fkbM_fam"/>
    <property type="match status" value="1"/>
</dbReference>
<dbReference type="InterPro" id="IPR052514">
    <property type="entry name" value="SAM-dependent_MTase"/>
</dbReference>
<evidence type="ECO:0000313" key="3">
    <source>
        <dbReference type="EMBL" id="KAH3868569.1"/>
    </source>
</evidence>
<evidence type="ECO:0000259" key="2">
    <source>
        <dbReference type="Pfam" id="PF05050"/>
    </source>
</evidence>
<dbReference type="PANTHER" id="PTHR34203">
    <property type="entry name" value="METHYLTRANSFERASE, FKBM FAMILY PROTEIN"/>
    <property type="match status" value="1"/>
</dbReference>
<comment type="caution">
    <text evidence="3">The sequence shown here is derived from an EMBL/GenBank/DDBJ whole genome shotgun (WGS) entry which is preliminary data.</text>
</comment>
<dbReference type="InterPro" id="IPR006342">
    <property type="entry name" value="FkbM_mtfrase"/>
</dbReference>
<dbReference type="Pfam" id="PF05050">
    <property type="entry name" value="Methyltransf_21"/>
    <property type="match status" value="1"/>
</dbReference>
<sequence>MQSHVNITRSKCIRRLLLALLLIGICFGAGDLLEAVKVILYSNSVTVGSIGKPQMSESSNVRVFDTSVDYSNSKQIFKCVDMRIEHLATTPICVYDPTTDIFVSKDIISKGSFEGDYIKEVVKILQDNLSLSFVDIGCNVGVYTLAVAKFGREVIALDANRKNLVMVATSLVKGNLTGKVTLIWNALSDRVEALGFKHKEGNIGALQMESGIRATNDSRGDESSMAIVLDDLVPLLRKRSLFVKMDIESYEYKAMSGGKKFFEEVDVRFLLMEWDFHRTSVEGSRIIQFMTERRFRPVLPLQRLVSLNVENRNTWPNEIMWIRI</sequence>
<dbReference type="SUPFAM" id="SSF53335">
    <property type="entry name" value="S-adenosyl-L-methionine-dependent methyltransferases"/>
    <property type="match status" value="1"/>
</dbReference>